<dbReference type="GO" id="GO:0004497">
    <property type="term" value="F:monooxygenase activity"/>
    <property type="evidence" value="ECO:0007669"/>
    <property type="project" value="UniProtKB-KW"/>
</dbReference>
<comment type="caution">
    <text evidence="2">The sequence shown here is derived from an EMBL/GenBank/DDBJ whole genome shotgun (WGS) entry which is preliminary data.</text>
</comment>
<reference evidence="2 3" key="1">
    <citation type="submission" date="2020-08" db="EMBL/GenBank/DDBJ databases">
        <title>Genomic Encyclopedia of Type Strains, Phase IV (KMG-IV): sequencing the most valuable type-strain genomes for metagenomic binning, comparative biology and taxonomic classification.</title>
        <authorList>
            <person name="Goeker M."/>
        </authorList>
    </citation>
    <scope>NUCLEOTIDE SEQUENCE [LARGE SCALE GENOMIC DNA]</scope>
    <source>
        <strain evidence="2 3">DSM 2163</strain>
    </source>
</reference>
<evidence type="ECO:0000256" key="1">
    <source>
        <dbReference type="SAM" id="MobiDB-lite"/>
    </source>
</evidence>
<gene>
    <name evidence="2" type="ORF">HNR00_001869</name>
</gene>
<accession>A0A840ZJ38</accession>
<keyword evidence="2" id="KW-0560">Oxidoreductase</keyword>
<keyword evidence="2" id="KW-0503">Monooxygenase</keyword>
<evidence type="ECO:0000313" key="2">
    <source>
        <dbReference type="EMBL" id="MBB5757158.1"/>
    </source>
</evidence>
<feature type="region of interest" description="Disordered" evidence="1">
    <location>
        <begin position="1"/>
        <end position="29"/>
    </location>
</feature>
<dbReference type="SUPFAM" id="SSF54909">
    <property type="entry name" value="Dimeric alpha+beta barrel"/>
    <property type="match status" value="1"/>
</dbReference>
<evidence type="ECO:0000313" key="3">
    <source>
        <dbReference type="Proteomes" id="UP000583454"/>
    </source>
</evidence>
<keyword evidence="3" id="KW-1185">Reference proteome</keyword>
<dbReference type="AlphaFoldDB" id="A0A840ZJ38"/>
<dbReference type="Gene3D" id="3.30.70.100">
    <property type="match status" value="1"/>
</dbReference>
<proteinExistence type="predicted"/>
<dbReference type="Proteomes" id="UP000583454">
    <property type="component" value="Unassembled WGS sequence"/>
</dbReference>
<protein>
    <submittedName>
        <fullName evidence="2">Quinol monooxygenase YgiN</fullName>
    </submittedName>
</protein>
<dbReference type="EMBL" id="JACHOP010000006">
    <property type="protein sequence ID" value="MBB5757158.1"/>
    <property type="molecule type" value="Genomic_DNA"/>
</dbReference>
<sequence length="134" mass="14608">MRLTGQSYATDVASRPDPERRSRPRSLGLSGRNRQMVKFALLVVLNAKPGKEAAVEAFLRASQPVVQDEPGTVAWFGLRMGPSTFAIFDAFPDEEGRQAHLSGRVAAALMERAPDLFASTPQIEKLDVLAAKMP</sequence>
<dbReference type="InterPro" id="IPR011008">
    <property type="entry name" value="Dimeric_a/b-barrel"/>
</dbReference>
<name>A0A840ZJ38_9HYPH</name>
<organism evidence="2 3">
    <name type="scientific">Methylorubrum rhodinum</name>
    <dbReference type="NCBI Taxonomy" id="29428"/>
    <lineage>
        <taxon>Bacteria</taxon>
        <taxon>Pseudomonadati</taxon>
        <taxon>Pseudomonadota</taxon>
        <taxon>Alphaproteobacteria</taxon>
        <taxon>Hyphomicrobiales</taxon>
        <taxon>Methylobacteriaceae</taxon>
        <taxon>Methylorubrum</taxon>
    </lineage>
</organism>